<feature type="compositionally biased region" description="Basic and acidic residues" evidence="3">
    <location>
        <begin position="105"/>
        <end position="124"/>
    </location>
</feature>
<name>A0AAD5TKF5_9FUNG</name>
<evidence type="ECO:0000256" key="3">
    <source>
        <dbReference type="SAM" id="MobiDB-lite"/>
    </source>
</evidence>
<evidence type="ECO:0000256" key="2">
    <source>
        <dbReference type="ARBA" id="ARBA00022170"/>
    </source>
</evidence>
<feature type="compositionally biased region" description="Basic and acidic residues" evidence="3">
    <location>
        <begin position="74"/>
        <end position="97"/>
    </location>
</feature>
<dbReference type="AlphaFoldDB" id="A0AAD5TKF5"/>
<sequence length="124" mass="13900">MLCLQTQLLSLPRPLLSSLVSHRVHPRLYSTPPQQPPPSRYTQPGPIPLGNKAQQKEFEELVKQAQQPVIDPADSVHPDALRSPSKGDDWEGDKNPHTGEIGGPKGKEPTRYGDWERNGRVYDF</sequence>
<gene>
    <name evidence="4" type="primary">FMP21</name>
    <name evidence="4" type="ORF">HDU87_003249</name>
</gene>
<organism evidence="4 5">
    <name type="scientific">Geranomyces variabilis</name>
    <dbReference type="NCBI Taxonomy" id="109894"/>
    <lineage>
        <taxon>Eukaryota</taxon>
        <taxon>Fungi</taxon>
        <taxon>Fungi incertae sedis</taxon>
        <taxon>Chytridiomycota</taxon>
        <taxon>Chytridiomycota incertae sedis</taxon>
        <taxon>Chytridiomycetes</taxon>
        <taxon>Spizellomycetales</taxon>
        <taxon>Powellomycetaceae</taxon>
        <taxon>Geranomyces</taxon>
    </lineage>
</organism>
<dbReference type="GO" id="GO:0034553">
    <property type="term" value="P:mitochondrial respiratory chain complex II assembly"/>
    <property type="evidence" value="ECO:0007669"/>
    <property type="project" value="TreeGrafter"/>
</dbReference>
<evidence type="ECO:0000313" key="4">
    <source>
        <dbReference type="EMBL" id="KAJ3178980.1"/>
    </source>
</evidence>
<evidence type="ECO:0000313" key="5">
    <source>
        <dbReference type="Proteomes" id="UP001212152"/>
    </source>
</evidence>
<dbReference type="PANTHER" id="PTHR28524:SF3">
    <property type="entry name" value="SUCCINATE DEHYDROGENASE ASSEMBLY FACTOR 4, MITOCHONDRIAL"/>
    <property type="match status" value="1"/>
</dbReference>
<comment type="caution">
    <text evidence="4">The sequence shown here is derived from an EMBL/GenBank/DDBJ whole genome shotgun (WGS) entry which is preliminary data.</text>
</comment>
<dbReference type="InterPro" id="IPR012875">
    <property type="entry name" value="SDHF4"/>
</dbReference>
<feature type="region of interest" description="Disordered" evidence="3">
    <location>
        <begin position="26"/>
        <end position="124"/>
    </location>
</feature>
<keyword evidence="5" id="KW-1185">Reference proteome</keyword>
<accession>A0AAD5TKF5</accession>
<dbReference type="Proteomes" id="UP001212152">
    <property type="component" value="Unassembled WGS sequence"/>
</dbReference>
<dbReference type="EMBL" id="JADGJQ010000023">
    <property type="protein sequence ID" value="KAJ3178980.1"/>
    <property type="molecule type" value="Genomic_DNA"/>
</dbReference>
<reference evidence="4" key="1">
    <citation type="submission" date="2020-05" db="EMBL/GenBank/DDBJ databases">
        <title>Phylogenomic resolution of chytrid fungi.</title>
        <authorList>
            <person name="Stajich J.E."/>
            <person name="Amses K."/>
            <person name="Simmons R."/>
            <person name="Seto K."/>
            <person name="Myers J."/>
            <person name="Bonds A."/>
            <person name="Quandt C.A."/>
            <person name="Barry K."/>
            <person name="Liu P."/>
            <person name="Grigoriev I."/>
            <person name="Longcore J.E."/>
            <person name="James T.Y."/>
        </authorList>
    </citation>
    <scope>NUCLEOTIDE SEQUENCE</scope>
    <source>
        <strain evidence="4">JEL0379</strain>
    </source>
</reference>
<dbReference type="GO" id="GO:0005739">
    <property type="term" value="C:mitochondrion"/>
    <property type="evidence" value="ECO:0007669"/>
    <property type="project" value="TreeGrafter"/>
</dbReference>
<proteinExistence type="inferred from homology"/>
<dbReference type="Pfam" id="PF07896">
    <property type="entry name" value="DUF1674"/>
    <property type="match status" value="1"/>
</dbReference>
<protein>
    <recommendedName>
        <fullName evidence="2">Succinate dehydrogenase assembly factor 4, mitochondrial</fullName>
    </recommendedName>
</protein>
<evidence type="ECO:0000256" key="1">
    <source>
        <dbReference type="ARBA" id="ARBA00005701"/>
    </source>
</evidence>
<comment type="similarity">
    <text evidence="1">Belongs to the SDHAF4 family.</text>
</comment>
<dbReference type="PANTHER" id="PTHR28524">
    <property type="entry name" value="SUCCINATE DEHYDROGENASE ASSEMBLY FACTOR 4, MITOCHONDRIAL"/>
    <property type="match status" value="1"/>
</dbReference>